<dbReference type="SUPFAM" id="SSF55816">
    <property type="entry name" value="5'-nucleotidase (syn. UDP-sugar hydrolase), C-terminal domain"/>
    <property type="match status" value="1"/>
</dbReference>
<dbReference type="Pfam" id="PF02872">
    <property type="entry name" value="5_nucleotid_C"/>
    <property type="match status" value="1"/>
</dbReference>
<dbReference type="InterPro" id="IPR008334">
    <property type="entry name" value="5'-Nucleotdase_C"/>
</dbReference>
<dbReference type="AlphaFoldDB" id="A0AAD6VJW6"/>
<feature type="domain" description="5'-Nucleotidase C-terminal" evidence="2">
    <location>
        <begin position="60"/>
        <end position="121"/>
    </location>
</feature>
<dbReference type="GO" id="GO:0009166">
    <property type="term" value="P:nucleotide catabolic process"/>
    <property type="evidence" value="ECO:0007669"/>
    <property type="project" value="InterPro"/>
</dbReference>
<name>A0AAD6VJW6_9AGAR</name>
<gene>
    <name evidence="3" type="ORF">GGX14DRAFT_622203</name>
</gene>
<keyword evidence="4" id="KW-1185">Reference proteome</keyword>
<dbReference type="InterPro" id="IPR006179">
    <property type="entry name" value="5_nucleotidase/apyrase"/>
</dbReference>
<reference evidence="3" key="1">
    <citation type="submission" date="2023-03" db="EMBL/GenBank/DDBJ databases">
        <title>Massive genome expansion in bonnet fungi (Mycena s.s.) driven by repeated elements and novel gene families across ecological guilds.</title>
        <authorList>
            <consortium name="Lawrence Berkeley National Laboratory"/>
            <person name="Harder C.B."/>
            <person name="Miyauchi S."/>
            <person name="Viragh M."/>
            <person name="Kuo A."/>
            <person name="Thoen E."/>
            <person name="Andreopoulos B."/>
            <person name="Lu D."/>
            <person name="Skrede I."/>
            <person name="Drula E."/>
            <person name="Henrissat B."/>
            <person name="Morin E."/>
            <person name="Kohler A."/>
            <person name="Barry K."/>
            <person name="LaButti K."/>
            <person name="Morin E."/>
            <person name="Salamov A."/>
            <person name="Lipzen A."/>
            <person name="Mereny Z."/>
            <person name="Hegedus B."/>
            <person name="Baldrian P."/>
            <person name="Stursova M."/>
            <person name="Weitz H."/>
            <person name="Taylor A."/>
            <person name="Grigoriev I.V."/>
            <person name="Nagy L.G."/>
            <person name="Martin F."/>
            <person name="Kauserud H."/>
        </authorList>
    </citation>
    <scope>NUCLEOTIDE SEQUENCE</scope>
    <source>
        <strain evidence="3">9144</strain>
    </source>
</reference>
<proteinExistence type="inferred from homology"/>
<dbReference type="Gene3D" id="3.90.780.10">
    <property type="entry name" value="5'-Nucleotidase, C-terminal domain"/>
    <property type="match status" value="1"/>
</dbReference>
<dbReference type="SUPFAM" id="SSF56300">
    <property type="entry name" value="Metallo-dependent phosphatases"/>
    <property type="match status" value="1"/>
</dbReference>
<protein>
    <recommendedName>
        <fullName evidence="2">5'-Nucleotidase C-terminal domain-containing protein</fullName>
    </recommendedName>
</protein>
<dbReference type="Proteomes" id="UP001219525">
    <property type="component" value="Unassembled WGS sequence"/>
</dbReference>
<dbReference type="EMBL" id="JARJCW010000024">
    <property type="protein sequence ID" value="KAJ7212173.1"/>
    <property type="molecule type" value="Genomic_DNA"/>
</dbReference>
<dbReference type="PANTHER" id="PTHR11575">
    <property type="entry name" value="5'-NUCLEOTIDASE-RELATED"/>
    <property type="match status" value="1"/>
</dbReference>
<evidence type="ECO:0000259" key="2">
    <source>
        <dbReference type="Pfam" id="PF02872"/>
    </source>
</evidence>
<dbReference type="GO" id="GO:0016787">
    <property type="term" value="F:hydrolase activity"/>
    <property type="evidence" value="ECO:0007669"/>
    <property type="project" value="InterPro"/>
</dbReference>
<comment type="similarity">
    <text evidence="1">Belongs to the 5'-nucleotidase family.</text>
</comment>
<accession>A0AAD6VJW6</accession>
<organism evidence="3 4">
    <name type="scientific">Mycena pura</name>
    <dbReference type="NCBI Taxonomy" id="153505"/>
    <lineage>
        <taxon>Eukaryota</taxon>
        <taxon>Fungi</taxon>
        <taxon>Dikarya</taxon>
        <taxon>Basidiomycota</taxon>
        <taxon>Agaricomycotina</taxon>
        <taxon>Agaricomycetes</taxon>
        <taxon>Agaricomycetidae</taxon>
        <taxon>Agaricales</taxon>
        <taxon>Marasmiineae</taxon>
        <taxon>Mycenaceae</taxon>
        <taxon>Mycena</taxon>
    </lineage>
</organism>
<evidence type="ECO:0000256" key="1">
    <source>
        <dbReference type="ARBA" id="ARBA00006654"/>
    </source>
</evidence>
<evidence type="ECO:0000313" key="4">
    <source>
        <dbReference type="Proteomes" id="UP001219525"/>
    </source>
</evidence>
<dbReference type="InterPro" id="IPR036907">
    <property type="entry name" value="5'-Nucleotdase_C_sf"/>
</dbReference>
<sequence length="124" mass="13961">MYRYGEYLGYIDVKFDHVGKVVRWTGGPIHLTNQTAQDTALQSQIETWRVLFDAFGNDLVGNTTVLLDSSLCKTSECNFGDLICDVMINYRERVRARGVRLNGGGIRIDSFPGEITRADAIVRQ</sequence>
<dbReference type="PANTHER" id="PTHR11575:SF24">
    <property type="entry name" value="5'-NUCLEOTIDASE"/>
    <property type="match status" value="1"/>
</dbReference>
<dbReference type="Gene3D" id="3.60.21.10">
    <property type="match status" value="1"/>
</dbReference>
<evidence type="ECO:0000313" key="3">
    <source>
        <dbReference type="EMBL" id="KAJ7212173.1"/>
    </source>
</evidence>
<dbReference type="InterPro" id="IPR029052">
    <property type="entry name" value="Metallo-depent_PP-like"/>
</dbReference>
<comment type="caution">
    <text evidence="3">The sequence shown here is derived from an EMBL/GenBank/DDBJ whole genome shotgun (WGS) entry which is preliminary data.</text>
</comment>